<dbReference type="Proteomes" id="UP000255177">
    <property type="component" value="Unassembled WGS sequence"/>
</dbReference>
<gene>
    <name evidence="1" type="ORF">CCOS864_02499</name>
</gene>
<name>A0A380SYI7_9PSED</name>
<evidence type="ECO:0000313" key="1">
    <source>
        <dbReference type="EMBL" id="SUQ63049.1"/>
    </source>
</evidence>
<reference evidence="2" key="1">
    <citation type="submission" date="2018-07" db="EMBL/GenBank/DDBJ databases">
        <authorList>
            <person name="Blom J."/>
        </authorList>
    </citation>
    <scope>NUCLEOTIDE SEQUENCE [LARGE SCALE GENOMIC DNA]</scope>
    <source>
        <strain evidence="2">CCOS 864</strain>
    </source>
</reference>
<dbReference type="EMBL" id="UIDD01000007">
    <property type="protein sequence ID" value="SUQ63049.1"/>
    <property type="molecule type" value="Genomic_DNA"/>
</dbReference>
<dbReference type="SUPFAM" id="SSF46785">
    <property type="entry name" value="Winged helix' DNA-binding domain"/>
    <property type="match status" value="1"/>
</dbReference>
<protein>
    <submittedName>
        <fullName evidence="1">Filamentation induced by cAMP protein Fic</fullName>
    </submittedName>
</protein>
<organism evidence="1 2">
    <name type="scientific">Pseudomonas wadenswilerensis</name>
    <dbReference type="NCBI Taxonomy" id="1785161"/>
    <lineage>
        <taxon>Bacteria</taxon>
        <taxon>Pseudomonadati</taxon>
        <taxon>Pseudomonadota</taxon>
        <taxon>Gammaproteobacteria</taxon>
        <taxon>Pseudomonadales</taxon>
        <taxon>Pseudomonadaceae</taxon>
        <taxon>Pseudomonas</taxon>
    </lineage>
</organism>
<dbReference type="InterPro" id="IPR036390">
    <property type="entry name" value="WH_DNA-bd_sf"/>
</dbReference>
<proteinExistence type="predicted"/>
<dbReference type="AlphaFoldDB" id="A0A380SYI7"/>
<keyword evidence="2" id="KW-1185">Reference proteome</keyword>
<sequence length="71" mass="8254">MAFTPYINKTLLSLGDQRRDDIHARLGVSERTTHSLLSQMCREGLITLERRQPVSLKLSRHSIDFLFPSLW</sequence>
<evidence type="ECO:0000313" key="2">
    <source>
        <dbReference type="Proteomes" id="UP000255177"/>
    </source>
</evidence>
<accession>A0A380SYI7</accession>